<protein>
    <submittedName>
        <fullName evidence="2">Uncharacterized protein</fullName>
    </submittedName>
</protein>
<feature type="region of interest" description="Disordered" evidence="1">
    <location>
        <begin position="17"/>
        <end position="63"/>
    </location>
</feature>
<organism evidence="2 3">
    <name type="scientific">Trichophyton interdigitale</name>
    <dbReference type="NCBI Taxonomy" id="101480"/>
    <lineage>
        <taxon>Eukaryota</taxon>
        <taxon>Fungi</taxon>
        <taxon>Dikarya</taxon>
        <taxon>Ascomycota</taxon>
        <taxon>Pezizomycotina</taxon>
        <taxon>Eurotiomycetes</taxon>
        <taxon>Eurotiomycetidae</taxon>
        <taxon>Onygenales</taxon>
        <taxon>Arthrodermataceae</taxon>
        <taxon>Trichophyton</taxon>
    </lineage>
</organism>
<proteinExistence type="predicted"/>
<comment type="caution">
    <text evidence="2">The sequence shown here is derived from an EMBL/GenBank/DDBJ whole genome shotgun (WGS) entry which is preliminary data.</text>
</comment>
<accession>A0A9P4YJ71</accession>
<dbReference type="EMBL" id="JAAQVJ010000058">
    <property type="protein sequence ID" value="KAF3897119.1"/>
    <property type="molecule type" value="Genomic_DNA"/>
</dbReference>
<dbReference type="Proteomes" id="UP000749309">
    <property type="component" value="Unassembled WGS sequence"/>
</dbReference>
<feature type="compositionally biased region" description="Low complexity" evidence="1">
    <location>
        <begin position="48"/>
        <end position="61"/>
    </location>
</feature>
<reference evidence="2" key="1">
    <citation type="submission" date="2020-03" db="EMBL/GenBank/DDBJ databases">
        <title>Whole Genome Sequence of Trichophyton interdigitale from India.</title>
        <authorList>
            <person name="Kumar P."/>
        </authorList>
    </citation>
    <scope>NUCLEOTIDE SEQUENCE</scope>
    <source>
        <strain evidence="2">UCMS-IGIB-CI14</strain>
    </source>
</reference>
<evidence type="ECO:0000313" key="3">
    <source>
        <dbReference type="Proteomes" id="UP000749309"/>
    </source>
</evidence>
<name>A0A9P4YJ71_9EURO</name>
<evidence type="ECO:0000313" key="2">
    <source>
        <dbReference type="EMBL" id="KAF3897119.1"/>
    </source>
</evidence>
<gene>
    <name evidence="2" type="ORF">GY632_2447</name>
</gene>
<feature type="compositionally biased region" description="Polar residues" evidence="1">
    <location>
        <begin position="23"/>
        <end position="33"/>
    </location>
</feature>
<dbReference type="AlphaFoldDB" id="A0A9P4YJ71"/>
<feature type="compositionally biased region" description="Acidic residues" evidence="1">
    <location>
        <begin position="36"/>
        <end position="47"/>
    </location>
</feature>
<sequence>MVLAVAVAVAVANYAPSRRLTNRLGSTANSTNRGCDDDDDDDDDDDSNNSNNNNNNNNNNNASLVLHEVIQRKQSWPGCLGGARRTQDYLNVDHDTHDQQGPEAEISTLTWRLQKKRPVA</sequence>
<evidence type="ECO:0000256" key="1">
    <source>
        <dbReference type="SAM" id="MobiDB-lite"/>
    </source>
</evidence>